<dbReference type="PRINTS" id="PR00081">
    <property type="entry name" value="GDHRDH"/>
</dbReference>
<gene>
    <name evidence="3" type="ORF">C6Y40_06125</name>
</gene>
<name>A0A2S9VDB6_9ALTE</name>
<evidence type="ECO:0000256" key="1">
    <source>
        <dbReference type="ARBA" id="ARBA00006484"/>
    </source>
</evidence>
<organism evidence="3 4">
    <name type="scientific">Alteromonas alba</name>
    <dbReference type="NCBI Taxonomy" id="2079529"/>
    <lineage>
        <taxon>Bacteria</taxon>
        <taxon>Pseudomonadati</taxon>
        <taxon>Pseudomonadota</taxon>
        <taxon>Gammaproteobacteria</taxon>
        <taxon>Alteromonadales</taxon>
        <taxon>Alteromonadaceae</taxon>
        <taxon>Alteromonas/Salinimonas group</taxon>
        <taxon>Alteromonas</taxon>
    </lineage>
</organism>
<sequence length="247" mass="26360">MTTRNALVTGGARGIGAATVKALAEEGYRVFINYVNSAATAEELAQSIIAQGGEAVALQADVRDDSQLAAMFNKINDEFGGVDVLVSNANMNFTPKPFLDQSWDEFAQKLNDEMHASYVTAQLAAKSMKEKQFGRLVFISSTLSEAPAPSFIAHGSAKGALDSFNKYLAQELGPFGITANIVAPGMVETDATKQAPEEFKEFIRSITPNQRIAQPEDVANTIRFLASEGASHVTGTYIPVCGGAYLP</sequence>
<dbReference type="InterPro" id="IPR036291">
    <property type="entry name" value="NAD(P)-bd_dom_sf"/>
</dbReference>
<evidence type="ECO:0000313" key="3">
    <source>
        <dbReference type="EMBL" id="PRO74462.1"/>
    </source>
</evidence>
<evidence type="ECO:0000313" key="4">
    <source>
        <dbReference type="Proteomes" id="UP000238949"/>
    </source>
</evidence>
<keyword evidence="2" id="KW-0560">Oxidoreductase</keyword>
<evidence type="ECO:0000256" key="2">
    <source>
        <dbReference type="ARBA" id="ARBA00023002"/>
    </source>
</evidence>
<dbReference type="InterPro" id="IPR002347">
    <property type="entry name" value="SDR_fam"/>
</dbReference>
<dbReference type="Pfam" id="PF13561">
    <property type="entry name" value="adh_short_C2"/>
    <property type="match status" value="1"/>
</dbReference>
<dbReference type="FunFam" id="3.40.50.720:FF:000084">
    <property type="entry name" value="Short-chain dehydrogenase reductase"/>
    <property type="match status" value="1"/>
</dbReference>
<keyword evidence="4" id="KW-1185">Reference proteome</keyword>
<comment type="similarity">
    <text evidence="1">Belongs to the short-chain dehydrogenases/reductases (SDR) family.</text>
</comment>
<dbReference type="Gene3D" id="3.40.50.720">
    <property type="entry name" value="NAD(P)-binding Rossmann-like Domain"/>
    <property type="match status" value="1"/>
</dbReference>
<dbReference type="PRINTS" id="PR00080">
    <property type="entry name" value="SDRFAMILY"/>
</dbReference>
<protein>
    <submittedName>
        <fullName evidence="3">Short-chain dehydrogenase</fullName>
    </submittedName>
</protein>
<accession>A0A2S9VDB6</accession>
<dbReference type="GO" id="GO:0016491">
    <property type="term" value="F:oxidoreductase activity"/>
    <property type="evidence" value="ECO:0007669"/>
    <property type="project" value="UniProtKB-KW"/>
</dbReference>
<dbReference type="RefSeq" id="WP_105933835.1">
    <property type="nucleotide sequence ID" value="NZ_PVNP01000050.1"/>
</dbReference>
<dbReference type="Proteomes" id="UP000238949">
    <property type="component" value="Unassembled WGS sequence"/>
</dbReference>
<comment type="caution">
    <text evidence="3">The sequence shown here is derived from an EMBL/GenBank/DDBJ whole genome shotgun (WGS) entry which is preliminary data.</text>
</comment>
<dbReference type="PANTHER" id="PTHR43639:SF1">
    <property type="entry name" value="SHORT-CHAIN DEHYDROGENASE_REDUCTASE FAMILY PROTEIN"/>
    <property type="match status" value="1"/>
</dbReference>
<dbReference type="EMBL" id="PVNP01000050">
    <property type="protein sequence ID" value="PRO74462.1"/>
    <property type="molecule type" value="Genomic_DNA"/>
</dbReference>
<dbReference type="PANTHER" id="PTHR43639">
    <property type="entry name" value="OXIDOREDUCTASE, SHORT-CHAIN DEHYDROGENASE/REDUCTASE FAMILY (AFU_ORTHOLOGUE AFUA_5G02870)"/>
    <property type="match status" value="1"/>
</dbReference>
<dbReference type="SUPFAM" id="SSF51735">
    <property type="entry name" value="NAD(P)-binding Rossmann-fold domains"/>
    <property type="match status" value="1"/>
</dbReference>
<proteinExistence type="inferred from homology"/>
<dbReference type="OrthoDB" id="20590at2"/>
<dbReference type="AlphaFoldDB" id="A0A2S9VDB6"/>
<reference evidence="4" key="1">
    <citation type="journal article" date="2020" name="Int. J. Syst. Evol. Microbiol.">
        <title>Alteromonas alba sp. nov., a marine bacterium isolated from the seawater of the West Pacific Ocean.</title>
        <authorList>
            <person name="Sun C."/>
            <person name="Wu Y.-H."/>
            <person name="Xamxidin M."/>
            <person name="Cheng H."/>
            <person name="Xu X.-W."/>
        </authorList>
    </citation>
    <scope>NUCLEOTIDE SEQUENCE [LARGE SCALE GENOMIC DNA]</scope>
    <source>
        <strain evidence="4">190</strain>
    </source>
</reference>